<dbReference type="Proteomes" id="UP000095553">
    <property type="component" value="Unassembled WGS sequence"/>
</dbReference>
<name>D4MZS4_ANAHA</name>
<gene>
    <name evidence="1" type="ORF">CL2_11330</name>
    <name evidence="2" type="ORF">ERS852571_02871</name>
</gene>
<protein>
    <submittedName>
        <fullName evidence="1">Uncharacterized protein</fullName>
    </submittedName>
</protein>
<evidence type="ECO:0000313" key="2">
    <source>
        <dbReference type="EMBL" id="CUN15585.1"/>
    </source>
</evidence>
<proteinExistence type="predicted"/>
<dbReference type="AlphaFoldDB" id="D4MZS4"/>
<evidence type="ECO:0000313" key="4">
    <source>
        <dbReference type="Proteomes" id="UP000095553"/>
    </source>
</evidence>
<reference evidence="2 4" key="3">
    <citation type="submission" date="2015-09" db="EMBL/GenBank/DDBJ databases">
        <authorList>
            <consortium name="Pathogen Informatics"/>
        </authorList>
    </citation>
    <scope>NUCLEOTIDE SEQUENCE [LARGE SCALE GENOMIC DNA]</scope>
    <source>
        <strain evidence="2 4">2789STDY5834959</strain>
    </source>
</reference>
<dbReference type="EMBL" id="FP929061">
    <property type="protein sequence ID" value="CBL38119.1"/>
    <property type="molecule type" value="Genomic_DNA"/>
</dbReference>
<accession>D4MZS4</accession>
<reference evidence="1 3" key="2">
    <citation type="submission" date="2010-03" db="EMBL/GenBank/DDBJ databases">
        <authorList>
            <person name="Pajon A."/>
        </authorList>
    </citation>
    <scope>NUCLEOTIDE SEQUENCE [LARGE SCALE GENOMIC DNA]</scope>
    <source>
        <strain evidence="1 3">SSC/2</strain>
    </source>
</reference>
<organism evidence="1 3">
    <name type="scientific">Anaerostipes hadrus</name>
    <dbReference type="NCBI Taxonomy" id="649756"/>
    <lineage>
        <taxon>Bacteria</taxon>
        <taxon>Bacillati</taxon>
        <taxon>Bacillota</taxon>
        <taxon>Clostridia</taxon>
        <taxon>Lachnospirales</taxon>
        <taxon>Lachnospiraceae</taxon>
        <taxon>Anaerostipes</taxon>
    </lineage>
</organism>
<dbReference type="EMBL" id="CYXY01000023">
    <property type="protein sequence ID" value="CUN15585.1"/>
    <property type="molecule type" value="Genomic_DNA"/>
</dbReference>
<sequence>MIACLVTSNSKIKIQSSDSKNIKEITKVDLDEILASHSTEWVYIGRPLR</sequence>
<dbReference type="Proteomes" id="UP000008960">
    <property type="component" value="Chromosome"/>
</dbReference>
<evidence type="ECO:0000313" key="1">
    <source>
        <dbReference type="EMBL" id="CBL38119.1"/>
    </source>
</evidence>
<evidence type="ECO:0000313" key="3">
    <source>
        <dbReference type="Proteomes" id="UP000008960"/>
    </source>
</evidence>
<reference evidence="1 3" key="1">
    <citation type="submission" date="2010-03" db="EMBL/GenBank/DDBJ databases">
        <title>The genome sequence of Clostridiales sp. SSC/2.</title>
        <authorList>
            <consortium name="metaHIT consortium -- http://www.metahit.eu/"/>
            <person name="Pajon A."/>
            <person name="Turner K."/>
            <person name="Parkhill J."/>
            <person name="Duncan S."/>
            <person name="Flint H."/>
        </authorList>
    </citation>
    <scope>NUCLEOTIDE SEQUENCE [LARGE SCALE GENOMIC DNA]</scope>
    <source>
        <strain evidence="1 3">SSC/2</strain>
    </source>
</reference>
<dbReference type="KEGG" id="bprl:CL2_11330"/>